<organism evidence="4 5">
    <name type="scientific">Larkinella insperata</name>
    <dbReference type="NCBI Taxonomy" id="332158"/>
    <lineage>
        <taxon>Bacteria</taxon>
        <taxon>Pseudomonadati</taxon>
        <taxon>Bacteroidota</taxon>
        <taxon>Cytophagia</taxon>
        <taxon>Cytophagales</taxon>
        <taxon>Spirosomataceae</taxon>
        <taxon>Larkinella</taxon>
    </lineage>
</organism>
<feature type="transmembrane region" description="Helical" evidence="2">
    <location>
        <begin position="49"/>
        <end position="71"/>
    </location>
</feature>
<evidence type="ECO:0000259" key="3">
    <source>
        <dbReference type="Pfam" id="PF06580"/>
    </source>
</evidence>
<dbReference type="InterPro" id="IPR010559">
    <property type="entry name" value="Sig_transdc_His_kin_internal"/>
</dbReference>
<feature type="transmembrane region" description="Helical" evidence="2">
    <location>
        <begin position="83"/>
        <end position="102"/>
    </location>
</feature>
<sequence>MPSRPKPYSILLFTVVAGGLLSYWGGLLYKGVWQQTDELRPNVGGLARYLLGILLLLGIIWGIAHLSYRLAFRRWLTRRETRFYYGIWLCVLADLLFELLQLRTDREPEFVDENLLVTGVLLAFVLAYGYVADALRTRREQIELVQQKTEAELTALKAQINPHFLFNALNTIYNEAQRVDNENVADMIQQLSGIMRFTLQESKQPLTSIDKELQFLEKYLALQRARLPESSYFRLSAQLDWDGQPAQIPPLLLVPFVENAFQYGISLTQSSYIELEITIENRVMRMQIVNSRTRASTRHGTGTGITNARQRLALMYPNRHELRISQTASSFRVELTINL</sequence>
<evidence type="ECO:0000256" key="1">
    <source>
        <dbReference type="SAM" id="Coils"/>
    </source>
</evidence>
<feature type="transmembrane region" description="Helical" evidence="2">
    <location>
        <begin position="114"/>
        <end position="131"/>
    </location>
</feature>
<dbReference type="PANTHER" id="PTHR34220:SF7">
    <property type="entry name" value="SENSOR HISTIDINE KINASE YPDA"/>
    <property type="match status" value="1"/>
</dbReference>
<keyword evidence="5" id="KW-1185">Reference proteome</keyword>
<protein>
    <submittedName>
        <fullName evidence="4">Sensor histidine kinase</fullName>
        <ecNumber evidence="4">2.7.13.3</ecNumber>
    </submittedName>
</protein>
<evidence type="ECO:0000313" key="5">
    <source>
        <dbReference type="Proteomes" id="UP001597116"/>
    </source>
</evidence>
<dbReference type="EC" id="2.7.13.3" evidence="4"/>
<comment type="caution">
    <text evidence="4">The sequence shown here is derived from an EMBL/GenBank/DDBJ whole genome shotgun (WGS) entry which is preliminary data.</text>
</comment>
<dbReference type="GO" id="GO:0004673">
    <property type="term" value="F:protein histidine kinase activity"/>
    <property type="evidence" value="ECO:0007669"/>
    <property type="project" value="UniProtKB-EC"/>
</dbReference>
<keyword evidence="2" id="KW-1133">Transmembrane helix</keyword>
<name>A0ABW3QE04_9BACT</name>
<evidence type="ECO:0000313" key="4">
    <source>
        <dbReference type="EMBL" id="MFD1140308.1"/>
    </source>
</evidence>
<evidence type="ECO:0000256" key="2">
    <source>
        <dbReference type="SAM" id="Phobius"/>
    </source>
</evidence>
<dbReference type="EMBL" id="JBHTLP010000002">
    <property type="protein sequence ID" value="MFD1140308.1"/>
    <property type="molecule type" value="Genomic_DNA"/>
</dbReference>
<proteinExistence type="predicted"/>
<dbReference type="RefSeq" id="WP_265994335.1">
    <property type="nucleotide sequence ID" value="NZ_CP110973.1"/>
</dbReference>
<dbReference type="InterPro" id="IPR050640">
    <property type="entry name" value="Bact_2-comp_sensor_kinase"/>
</dbReference>
<keyword evidence="4" id="KW-0418">Kinase</keyword>
<dbReference type="Pfam" id="PF06580">
    <property type="entry name" value="His_kinase"/>
    <property type="match status" value="1"/>
</dbReference>
<feature type="transmembrane region" description="Helical" evidence="2">
    <location>
        <begin position="7"/>
        <end position="29"/>
    </location>
</feature>
<accession>A0ABW3QE04</accession>
<keyword evidence="1" id="KW-0175">Coiled coil</keyword>
<feature type="coiled-coil region" evidence="1">
    <location>
        <begin position="132"/>
        <end position="159"/>
    </location>
</feature>
<gene>
    <name evidence="4" type="ORF">ACFQ4C_04280</name>
</gene>
<dbReference type="Proteomes" id="UP001597116">
    <property type="component" value="Unassembled WGS sequence"/>
</dbReference>
<keyword evidence="2" id="KW-0472">Membrane</keyword>
<dbReference type="PANTHER" id="PTHR34220">
    <property type="entry name" value="SENSOR HISTIDINE KINASE YPDA"/>
    <property type="match status" value="1"/>
</dbReference>
<keyword evidence="2" id="KW-0812">Transmembrane</keyword>
<feature type="domain" description="Signal transduction histidine kinase internal region" evidence="3">
    <location>
        <begin position="151"/>
        <end position="229"/>
    </location>
</feature>
<keyword evidence="4" id="KW-0808">Transferase</keyword>
<reference evidence="5" key="1">
    <citation type="journal article" date="2019" name="Int. J. Syst. Evol. Microbiol.">
        <title>The Global Catalogue of Microorganisms (GCM) 10K type strain sequencing project: providing services to taxonomists for standard genome sequencing and annotation.</title>
        <authorList>
            <consortium name="The Broad Institute Genomics Platform"/>
            <consortium name="The Broad Institute Genome Sequencing Center for Infectious Disease"/>
            <person name="Wu L."/>
            <person name="Ma J."/>
        </authorList>
    </citation>
    <scope>NUCLEOTIDE SEQUENCE [LARGE SCALE GENOMIC DNA]</scope>
    <source>
        <strain evidence="5">CCUG 55608</strain>
    </source>
</reference>